<reference evidence="1 2" key="1">
    <citation type="submission" date="2017-11" db="EMBL/GenBank/DDBJ databases">
        <title>Draft Genome Sequence of Sporolactobacillus inulinus NBRC 111894 Isolated from Koso, a Japanese Sugar-Vegetable Fermented Beverage.</title>
        <authorList>
            <person name="Chiou T.Y."/>
            <person name="Oshima K."/>
            <person name="Suda W."/>
            <person name="Hattori M."/>
            <person name="Takahashi T."/>
        </authorList>
    </citation>
    <scope>NUCLEOTIDE SEQUENCE [LARGE SCALE GENOMIC DNA]</scope>
    <source>
        <strain evidence="1 2">NBRC111894</strain>
    </source>
</reference>
<dbReference type="Proteomes" id="UP000319716">
    <property type="component" value="Unassembled WGS sequence"/>
</dbReference>
<evidence type="ECO:0000313" key="2">
    <source>
        <dbReference type="Proteomes" id="UP000319716"/>
    </source>
</evidence>
<comment type="caution">
    <text evidence="1">The sequence shown here is derived from an EMBL/GenBank/DDBJ whole genome shotgun (WGS) entry which is preliminary data.</text>
</comment>
<dbReference type="EMBL" id="BEXB01000090">
    <property type="protein sequence ID" value="GAY79102.1"/>
    <property type="molecule type" value="Genomic_DNA"/>
</dbReference>
<proteinExistence type="predicted"/>
<organism evidence="1 2">
    <name type="scientific">Sporolactobacillus inulinus</name>
    <dbReference type="NCBI Taxonomy" id="2078"/>
    <lineage>
        <taxon>Bacteria</taxon>
        <taxon>Bacillati</taxon>
        <taxon>Bacillota</taxon>
        <taxon>Bacilli</taxon>
        <taxon>Bacillales</taxon>
        <taxon>Sporolactobacillaceae</taxon>
        <taxon>Sporolactobacillus</taxon>
    </lineage>
</organism>
<sequence length="62" mass="7479">MVYYKVNFIFQFWRTACIDHLFIAQLYFSTSAQDDSTLKRHETITQGWRLTAGRFLTSFSYR</sequence>
<name>A0A4Y1ZIR8_9BACL</name>
<gene>
    <name evidence="1" type="ORF">NBRC111894_4656</name>
</gene>
<evidence type="ECO:0000313" key="1">
    <source>
        <dbReference type="EMBL" id="GAY79102.1"/>
    </source>
</evidence>
<protein>
    <submittedName>
        <fullName evidence="1">Uncharacterized protein</fullName>
    </submittedName>
</protein>
<accession>A0A4Y1ZIR8</accession>
<dbReference type="AlphaFoldDB" id="A0A4Y1ZIR8"/>